<protein>
    <submittedName>
        <fullName evidence="1">Uncharacterized protein</fullName>
    </submittedName>
</protein>
<evidence type="ECO:0000313" key="2">
    <source>
        <dbReference type="Proteomes" id="UP000035860"/>
    </source>
</evidence>
<dbReference type="EMBL" id="AOMT01000004">
    <property type="protein sequence ID" value="KDN26110.1"/>
    <property type="molecule type" value="Genomic_DNA"/>
</dbReference>
<evidence type="ECO:0000313" key="1">
    <source>
        <dbReference type="EMBL" id="KDN26110.1"/>
    </source>
</evidence>
<dbReference type="AlphaFoldDB" id="A0A066UGB0"/>
<keyword evidence="2" id="KW-1185">Reference proteome</keyword>
<sequence length="69" mass="7672">MRLTDSFKNTPLGVFFVMIKKTVQLGGLINAVNKGLFCHVVDLADDTLKVSKGIISNFHRGCTIFICER</sequence>
<gene>
    <name evidence="1" type="ORF">MBO_00395</name>
</gene>
<comment type="caution">
    <text evidence="1">The sequence shown here is derived from an EMBL/GenBank/DDBJ whole genome shotgun (WGS) entry which is preliminary data.</text>
</comment>
<name>A0A066UGB0_9GAMM</name>
<reference evidence="1 2" key="1">
    <citation type="journal article" date="2014" name="Genome Announc.">
        <title>Draft Genome Sequence of Moraxella bovoculi Strain 237T (ATCC BAA-1259T) Isolated from a Calf with Infectious Bovine Keratoconjunctivitis.</title>
        <authorList>
            <person name="Calcutt M.J."/>
            <person name="Foecking M.F."/>
            <person name="Martin N.T."/>
            <person name="Mhlanga-Mutangadura T."/>
            <person name="Reilly T.J."/>
        </authorList>
    </citation>
    <scope>NUCLEOTIDE SEQUENCE [LARGE SCALE GENOMIC DNA]</scope>
    <source>
        <strain evidence="1 2">237</strain>
    </source>
</reference>
<proteinExistence type="predicted"/>
<dbReference type="Proteomes" id="UP000035860">
    <property type="component" value="Unassembled WGS sequence"/>
</dbReference>
<accession>A0A066UGB0</accession>
<organism evidence="1 2">
    <name type="scientific">Moraxella bovoculi 237</name>
    <dbReference type="NCBI Taxonomy" id="743974"/>
    <lineage>
        <taxon>Bacteria</taxon>
        <taxon>Pseudomonadati</taxon>
        <taxon>Pseudomonadota</taxon>
        <taxon>Gammaproteobacteria</taxon>
        <taxon>Moraxellales</taxon>
        <taxon>Moraxellaceae</taxon>
        <taxon>Moraxella</taxon>
    </lineage>
</organism>